<evidence type="ECO:0000256" key="5">
    <source>
        <dbReference type="PROSITE-ProRule" id="PRU00418"/>
    </source>
</evidence>
<gene>
    <name evidence="6" type="ORF">J2Z80_000445</name>
</gene>
<name>A0ABS4ND91_9THEO</name>
<feature type="modified residue" description="Phosphohistidine; by HPr" evidence="5">
    <location>
        <position position="90"/>
    </location>
</feature>
<dbReference type="Pfam" id="PF02255">
    <property type="entry name" value="PTS_IIA"/>
    <property type="match status" value="1"/>
</dbReference>
<keyword evidence="7" id="KW-1185">Reference proteome</keyword>
<dbReference type="Proteomes" id="UP001166402">
    <property type="component" value="Unassembled WGS sequence"/>
</dbReference>
<protein>
    <submittedName>
        <fullName evidence="6">PTS system cellobiose-specific IIA component</fullName>
    </submittedName>
</protein>
<evidence type="ECO:0000256" key="4">
    <source>
        <dbReference type="ARBA" id="ARBA00022683"/>
    </source>
</evidence>
<evidence type="ECO:0000313" key="7">
    <source>
        <dbReference type="Proteomes" id="UP001166402"/>
    </source>
</evidence>
<dbReference type="PIRSF" id="PIRSF000699">
    <property type="entry name" value="PTS_IILac_III"/>
    <property type="match status" value="1"/>
</dbReference>
<keyword evidence="3" id="KW-0808">Transferase</keyword>
<keyword evidence="2" id="KW-0762">Sugar transport</keyword>
<sequence length="115" mass="13008">MRDKNKCRWMEGEMFMDAIAKSMEIIANSGEGKSLAMKAIKQARAGKYEEAEADLKHADEAIIKAHQAHSELLFYDAENQDLKINMLLVHAADHLTAAGIIKELAEEIIYLYKTR</sequence>
<evidence type="ECO:0000256" key="1">
    <source>
        <dbReference type="ARBA" id="ARBA00022448"/>
    </source>
</evidence>
<keyword evidence="1" id="KW-0813">Transport</keyword>
<dbReference type="InterPro" id="IPR003188">
    <property type="entry name" value="PTS_IIA_lac/cel"/>
</dbReference>
<dbReference type="PANTHER" id="PTHR34382:SF7">
    <property type="entry name" value="PTS SYSTEM N,N'-DIACETYLCHITOBIOSE-SPECIFIC EIIA COMPONENT"/>
    <property type="match status" value="1"/>
</dbReference>
<dbReference type="EMBL" id="JAGGLT010000003">
    <property type="protein sequence ID" value="MBP2070945.1"/>
    <property type="molecule type" value="Genomic_DNA"/>
</dbReference>
<evidence type="ECO:0000256" key="2">
    <source>
        <dbReference type="ARBA" id="ARBA00022597"/>
    </source>
</evidence>
<dbReference type="RefSeq" id="WP_245301092.1">
    <property type="nucleotide sequence ID" value="NZ_JAGGLT010000003.1"/>
</dbReference>
<dbReference type="SUPFAM" id="SSF46973">
    <property type="entry name" value="Enzyme IIa from lactose specific PTS, IIa-lac"/>
    <property type="match status" value="1"/>
</dbReference>
<reference evidence="6" key="1">
    <citation type="submission" date="2021-03" db="EMBL/GenBank/DDBJ databases">
        <title>Genomic Encyclopedia of Type Strains, Phase IV (KMG-IV): sequencing the most valuable type-strain genomes for metagenomic binning, comparative biology and taxonomic classification.</title>
        <authorList>
            <person name="Goeker M."/>
        </authorList>
    </citation>
    <scope>NUCLEOTIDE SEQUENCE</scope>
    <source>
        <strain evidence="6">DSM 101588</strain>
    </source>
</reference>
<comment type="caution">
    <text evidence="6">The sequence shown here is derived from an EMBL/GenBank/DDBJ whole genome shotgun (WGS) entry which is preliminary data.</text>
</comment>
<accession>A0ABS4ND91</accession>
<organism evidence="6 7">
    <name type="scientific">Thermoanaerobacterium butyriciformans</name>
    <dbReference type="NCBI Taxonomy" id="1702242"/>
    <lineage>
        <taxon>Bacteria</taxon>
        <taxon>Bacillati</taxon>
        <taxon>Bacillota</taxon>
        <taxon>Clostridia</taxon>
        <taxon>Thermoanaerobacterales</taxon>
        <taxon>Thermoanaerobacteraceae</taxon>
        <taxon>Thermoanaerobacterium</taxon>
    </lineage>
</organism>
<keyword evidence="4" id="KW-0598">Phosphotransferase system</keyword>
<dbReference type="Gene3D" id="1.20.58.80">
    <property type="entry name" value="Phosphotransferase system, lactose/cellobiose-type IIA subunit"/>
    <property type="match status" value="1"/>
</dbReference>
<evidence type="ECO:0000256" key="3">
    <source>
        <dbReference type="ARBA" id="ARBA00022679"/>
    </source>
</evidence>
<dbReference type="InterPro" id="IPR036542">
    <property type="entry name" value="PTS_IIA_lac/cel_sf"/>
</dbReference>
<evidence type="ECO:0000313" key="6">
    <source>
        <dbReference type="EMBL" id="MBP2070945.1"/>
    </source>
</evidence>
<proteinExistence type="predicted"/>
<dbReference type="PROSITE" id="PS51095">
    <property type="entry name" value="PTS_EIIA_TYPE_3"/>
    <property type="match status" value="1"/>
</dbReference>
<dbReference type="PANTHER" id="PTHR34382">
    <property type="entry name" value="PTS SYSTEM N,N'-DIACETYLCHITOBIOSE-SPECIFIC EIIA COMPONENT"/>
    <property type="match status" value="1"/>
</dbReference>